<evidence type="ECO:0008006" key="14">
    <source>
        <dbReference type="Google" id="ProtNLM"/>
    </source>
</evidence>
<feature type="transmembrane region" description="Helical" evidence="11">
    <location>
        <begin position="20"/>
        <end position="42"/>
    </location>
</feature>
<dbReference type="PANTHER" id="PTHR28286:SF2">
    <property type="entry name" value="BACTERIORHODOPSIN _OPSIN, NOPA (EUROFUNG)"/>
    <property type="match status" value="1"/>
</dbReference>
<dbReference type="KEGG" id="senf:GJR95_20705"/>
<evidence type="ECO:0000256" key="9">
    <source>
        <dbReference type="ARBA" id="ARBA00023136"/>
    </source>
</evidence>
<dbReference type="RefSeq" id="WP_162387688.1">
    <property type="nucleotide sequence ID" value="NZ_CP045997.1"/>
</dbReference>
<dbReference type="GO" id="GO:0016020">
    <property type="term" value="C:membrane"/>
    <property type="evidence" value="ECO:0007669"/>
    <property type="project" value="UniProtKB-SubCell"/>
</dbReference>
<dbReference type="Gene3D" id="1.20.1070.10">
    <property type="entry name" value="Rhodopsin 7-helix transmembrane proteins"/>
    <property type="match status" value="1"/>
</dbReference>
<keyword evidence="9 11" id="KW-0472">Membrane</keyword>
<dbReference type="Proteomes" id="UP000464577">
    <property type="component" value="Chromosome"/>
</dbReference>
<keyword evidence="7 11" id="KW-1133">Transmembrane helix</keyword>
<evidence type="ECO:0000256" key="8">
    <source>
        <dbReference type="ARBA" id="ARBA00022991"/>
    </source>
</evidence>
<reference evidence="12 13" key="1">
    <citation type="submission" date="2019-11" db="EMBL/GenBank/DDBJ databases">
        <title>Spirosoma endbachense sp. nov., isolated from a natural salt meadow.</title>
        <authorList>
            <person name="Rojas J."/>
            <person name="Ambika Manirajan B."/>
            <person name="Ratering S."/>
            <person name="Suarez C."/>
            <person name="Geissler-Plaum R."/>
            <person name="Schnell S."/>
        </authorList>
    </citation>
    <scope>NUCLEOTIDE SEQUENCE [LARGE SCALE GENOMIC DNA]</scope>
    <source>
        <strain evidence="12 13">I-24</strain>
    </source>
</reference>
<evidence type="ECO:0000256" key="2">
    <source>
        <dbReference type="ARBA" id="ARBA00008130"/>
    </source>
</evidence>
<feature type="transmembrane region" description="Helical" evidence="11">
    <location>
        <begin position="136"/>
        <end position="153"/>
    </location>
</feature>
<comment type="similarity">
    <text evidence="2">Belongs to the archaeal/bacterial/fungal opsin family.</text>
</comment>
<keyword evidence="4" id="KW-0716">Sensory transduction</keyword>
<evidence type="ECO:0000256" key="11">
    <source>
        <dbReference type="SAM" id="Phobius"/>
    </source>
</evidence>
<dbReference type="GO" id="GO:0009881">
    <property type="term" value="F:photoreceptor activity"/>
    <property type="evidence" value="ECO:0007669"/>
    <property type="project" value="UniProtKB-KW"/>
</dbReference>
<evidence type="ECO:0000256" key="7">
    <source>
        <dbReference type="ARBA" id="ARBA00022989"/>
    </source>
</evidence>
<evidence type="ECO:0000256" key="6">
    <source>
        <dbReference type="ARBA" id="ARBA00022925"/>
    </source>
</evidence>
<feature type="transmembrane region" description="Helical" evidence="11">
    <location>
        <begin position="54"/>
        <end position="75"/>
    </location>
</feature>
<protein>
    <recommendedName>
        <fullName evidence="14">Rhodopsin</fullName>
    </recommendedName>
</protein>
<keyword evidence="3" id="KW-0600">Photoreceptor protein</keyword>
<accession>A0A6P1VZR7</accession>
<keyword evidence="13" id="KW-1185">Reference proteome</keyword>
<feature type="transmembrane region" description="Helical" evidence="11">
    <location>
        <begin position="203"/>
        <end position="222"/>
    </location>
</feature>
<dbReference type="PRINTS" id="PR00251">
    <property type="entry name" value="BACTRLOPSIN"/>
</dbReference>
<keyword evidence="10" id="KW-0675">Receptor</keyword>
<dbReference type="AlphaFoldDB" id="A0A6P1VZR7"/>
<feature type="transmembrane region" description="Helical" evidence="11">
    <location>
        <begin position="107"/>
        <end position="124"/>
    </location>
</feature>
<sequence length="263" mass="29556">MKLSDTFIPTAGAVGLLSMVTYFLLMVTMYAFLGNFIFALSARTRVSSSYQTSQTLTAIVSAIAGLSYFFIQGYYHDMLAELATLSDAENRQTLIRESYNAIGQYRYMEWAVTTPLLLINMVLMLRIDLRSIKRPLMIMLLADFFMILAGYLGEQQLAFDNEILVGPKLLWGGVSAIGYVMIPISLHKFWKQFASHALPEEQWAYRLMALTTVTFWGVYPIGYSLTVLDIDTNWLHIAYSLADLINKAGVGLIAYWAGKAATK</sequence>
<dbReference type="InterPro" id="IPR001425">
    <property type="entry name" value="Arc/bac/fun_rhodopsins"/>
</dbReference>
<evidence type="ECO:0000256" key="1">
    <source>
        <dbReference type="ARBA" id="ARBA00004141"/>
    </source>
</evidence>
<feature type="transmembrane region" description="Helical" evidence="11">
    <location>
        <begin position="234"/>
        <end position="257"/>
    </location>
</feature>
<comment type="subcellular location">
    <subcellularLocation>
        <location evidence="1">Membrane</location>
        <topology evidence="1">Multi-pass membrane protein</topology>
    </subcellularLocation>
</comment>
<dbReference type="GO" id="GO:0007602">
    <property type="term" value="P:phototransduction"/>
    <property type="evidence" value="ECO:0007669"/>
    <property type="project" value="UniProtKB-KW"/>
</dbReference>
<evidence type="ECO:0000313" key="12">
    <source>
        <dbReference type="EMBL" id="QHV97277.1"/>
    </source>
</evidence>
<evidence type="ECO:0000256" key="5">
    <source>
        <dbReference type="ARBA" id="ARBA00022692"/>
    </source>
</evidence>
<evidence type="ECO:0000256" key="3">
    <source>
        <dbReference type="ARBA" id="ARBA00022543"/>
    </source>
</evidence>
<evidence type="ECO:0000256" key="10">
    <source>
        <dbReference type="ARBA" id="ARBA00023170"/>
    </source>
</evidence>
<dbReference type="EMBL" id="CP045997">
    <property type="protein sequence ID" value="QHV97277.1"/>
    <property type="molecule type" value="Genomic_DNA"/>
</dbReference>
<dbReference type="SMART" id="SM01021">
    <property type="entry name" value="Bac_rhodopsin"/>
    <property type="match status" value="1"/>
</dbReference>
<dbReference type="Pfam" id="PF01036">
    <property type="entry name" value="Bac_rhodopsin"/>
    <property type="match status" value="1"/>
</dbReference>
<name>A0A6P1VZR7_9BACT</name>
<organism evidence="12 13">
    <name type="scientific">Spirosoma endbachense</name>
    <dbReference type="NCBI Taxonomy" id="2666025"/>
    <lineage>
        <taxon>Bacteria</taxon>
        <taxon>Pseudomonadati</taxon>
        <taxon>Bacteroidota</taxon>
        <taxon>Cytophagia</taxon>
        <taxon>Cytophagales</taxon>
        <taxon>Cytophagaceae</taxon>
        <taxon>Spirosoma</taxon>
    </lineage>
</organism>
<keyword evidence="6" id="KW-0681">Retinal protein</keyword>
<keyword evidence="5 11" id="KW-0812">Transmembrane</keyword>
<evidence type="ECO:0000313" key="13">
    <source>
        <dbReference type="Proteomes" id="UP000464577"/>
    </source>
</evidence>
<dbReference type="SUPFAM" id="SSF81321">
    <property type="entry name" value="Family A G protein-coupled receptor-like"/>
    <property type="match status" value="1"/>
</dbReference>
<dbReference type="PANTHER" id="PTHR28286">
    <property type="match status" value="1"/>
</dbReference>
<proteinExistence type="inferred from homology"/>
<gene>
    <name evidence="12" type="ORF">GJR95_20705</name>
</gene>
<keyword evidence="8" id="KW-0157">Chromophore</keyword>
<feature type="transmembrane region" description="Helical" evidence="11">
    <location>
        <begin position="165"/>
        <end position="182"/>
    </location>
</feature>
<evidence type="ECO:0000256" key="4">
    <source>
        <dbReference type="ARBA" id="ARBA00022606"/>
    </source>
</evidence>